<feature type="transmembrane region" description="Helical" evidence="1">
    <location>
        <begin position="103"/>
        <end position="124"/>
    </location>
</feature>
<dbReference type="EMBL" id="FNNJ01000006">
    <property type="protein sequence ID" value="SDX47520.1"/>
    <property type="molecule type" value="Genomic_DNA"/>
</dbReference>
<name>A0A1H3C0C9_9FLAO</name>
<feature type="transmembrane region" description="Helical" evidence="1">
    <location>
        <begin position="39"/>
        <end position="58"/>
    </location>
</feature>
<organism evidence="2 3">
    <name type="scientific">Lutibacter oricola</name>
    <dbReference type="NCBI Taxonomy" id="762486"/>
    <lineage>
        <taxon>Bacteria</taxon>
        <taxon>Pseudomonadati</taxon>
        <taxon>Bacteroidota</taxon>
        <taxon>Flavobacteriia</taxon>
        <taxon>Flavobacteriales</taxon>
        <taxon>Flavobacteriaceae</taxon>
        <taxon>Lutibacter</taxon>
    </lineage>
</organism>
<sequence length="276" mass="32212">MHFLKKIFNFYILSNIHVAISGFCMTKISLLKINNYEDVTPLFVALSIIISYNFIRFYEAKVGKVVWFKDWFAAYKYAFYLINILSIVGLITLVFFTEFNLQSLVVLIPFGIMTFFYAIPILKIKNVEVSFRNFPFIKIFSIAFAWAGVTVIFPQTALGLEFKTTNYLEFIQRFFILLAIILPFDIRDIKYDLKKLKTLPQVVGVPKSKVLGIVFILFFVVLELLKTENYFFSTFIIGVITGMFLLFSSEKKLNYYASFWVEAIPIYWLVIILLNV</sequence>
<feature type="transmembrane region" description="Helical" evidence="1">
    <location>
        <begin position="255"/>
        <end position="274"/>
    </location>
</feature>
<accession>A0A1H3C0C9</accession>
<proteinExistence type="predicted"/>
<reference evidence="2 3" key="1">
    <citation type="submission" date="2016-10" db="EMBL/GenBank/DDBJ databases">
        <authorList>
            <person name="de Groot N.N."/>
        </authorList>
    </citation>
    <scope>NUCLEOTIDE SEQUENCE [LARGE SCALE GENOMIC DNA]</scope>
    <source>
        <strain evidence="2 3">DSM 24956</strain>
    </source>
</reference>
<protein>
    <recommendedName>
        <fullName evidence="4">UbiA prenyltransferase family protein</fullName>
    </recommendedName>
</protein>
<keyword evidence="1" id="KW-0472">Membrane</keyword>
<feature type="transmembrane region" description="Helical" evidence="1">
    <location>
        <begin position="208"/>
        <end position="225"/>
    </location>
</feature>
<evidence type="ECO:0000256" key="1">
    <source>
        <dbReference type="SAM" id="Phobius"/>
    </source>
</evidence>
<evidence type="ECO:0000313" key="2">
    <source>
        <dbReference type="EMBL" id="SDX47520.1"/>
    </source>
</evidence>
<keyword evidence="1" id="KW-1133">Transmembrane helix</keyword>
<keyword evidence="1" id="KW-0812">Transmembrane</keyword>
<feature type="transmembrane region" description="Helical" evidence="1">
    <location>
        <begin position="136"/>
        <end position="158"/>
    </location>
</feature>
<dbReference type="Proteomes" id="UP000199595">
    <property type="component" value="Unassembled WGS sequence"/>
</dbReference>
<evidence type="ECO:0008006" key="4">
    <source>
        <dbReference type="Google" id="ProtNLM"/>
    </source>
</evidence>
<feature type="transmembrane region" description="Helical" evidence="1">
    <location>
        <begin position="170"/>
        <end position="187"/>
    </location>
</feature>
<keyword evidence="3" id="KW-1185">Reference proteome</keyword>
<feature type="transmembrane region" description="Helical" evidence="1">
    <location>
        <begin position="78"/>
        <end position="97"/>
    </location>
</feature>
<evidence type="ECO:0000313" key="3">
    <source>
        <dbReference type="Proteomes" id="UP000199595"/>
    </source>
</evidence>
<feature type="transmembrane region" description="Helical" evidence="1">
    <location>
        <begin position="231"/>
        <end position="248"/>
    </location>
</feature>
<feature type="transmembrane region" description="Helical" evidence="1">
    <location>
        <begin position="12"/>
        <end position="33"/>
    </location>
</feature>
<dbReference type="AlphaFoldDB" id="A0A1H3C0C9"/>
<dbReference type="STRING" id="762486.SAMN05444411_1065"/>
<gene>
    <name evidence="2" type="ORF">SAMN05444411_1065</name>
</gene>